<evidence type="ECO:0000313" key="3">
    <source>
        <dbReference type="Proteomes" id="UP000293719"/>
    </source>
</evidence>
<sequence>MATIGQRIERAGQAHTLQRARHRASLVPDLLVDARRIANTVMAGWHGRRKRGIGETFWQYRPYQPGETLARIDWRRSARDDHTYVRDLEWEAAHTVWLWVDLSPSMLFKSKGARTSKEERALIVAIAMADLLSAAGERIGYPGLLRPRAARNGAERLATALMGDLGHEHGDWPPLSMVRRHSEMLIVSDFLRPIEECEAFLNDVAQHGPRPHLVEVADPAEEDFPYRGRTEFLDPETGERVTSGRAQDWHEEYRALRSARRATLRQRTHMLGGSYTVSRTDQLASETLVRLHGLLTGNPEEVATVDAPGASP</sequence>
<dbReference type="PANTHER" id="PTHR33608">
    <property type="entry name" value="BLL2464 PROTEIN"/>
    <property type="match status" value="1"/>
</dbReference>
<dbReference type="OrthoDB" id="9794556at2"/>
<keyword evidence="3" id="KW-1185">Reference proteome</keyword>
<dbReference type="AlphaFoldDB" id="A0A4P6V2I5"/>
<dbReference type="GeneID" id="90768395"/>
<proteinExistence type="predicted"/>
<dbReference type="PANTHER" id="PTHR33608:SF6">
    <property type="entry name" value="BLL2464 PROTEIN"/>
    <property type="match status" value="1"/>
</dbReference>
<feature type="domain" description="DUF58" evidence="1">
    <location>
        <begin position="59"/>
        <end position="261"/>
    </location>
</feature>
<dbReference type="RefSeq" id="WP_131617261.1">
    <property type="nucleotide sequence ID" value="NZ_CP036532.1"/>
</dbReference>
<dbReference type="EMBL" id="CP036532">
    <property type="protein sequence ID" value="QBK31601.1"/>
    <property type="molecule type" value="Genomic_DNA"/>
</dbReference>
<dbReference type="Pfam" id="PF01882">
    <property type="entry name" value="DUF58"/>
    <property type="match status" value="1"/>
</dbReference>
<name>A0A4P6V2I5_9HYPH</name>
<dbReference type="Proteomes" id="UP000293719">
    <property type="component" value="Chromosome"/>
</dbReference>
<gene>
    <name evidence="2" type="ORF">E0E05_13895</name>
</gene>
<reference evidence="2 3" key="1">
    <citation type="journal article" date="2017" name="Int. J. Syst. Evol. Microbiol.">
        <title>Roseitalea porphyridii gen. nov., sp. nov., isolated from a red alga, and reclassification of Hoeflea suaedae Chung et al. 2013 as Pseudohoeflea suaedae gen. nov., comb. nov.</title>
        <authorList>
            <person name="Hyeon J.W."/>
            <person name="Jeong S.E."/>
            <person name="Baek K."/>
            <person name="Jeon C.O."/>
        </authorList>
    </citation>
    <scope>NUCLEOTIDE SEQUENCE [LARGE SCALE GENOMIC DNA]</scope>
    <source>
        <strain evidence="2 3">MA7-20</strain>
    </source>
</reference>
<organism evidence="2 3">
    <name type="scientific">Roseitalea porphyridii</name>
    <dbReference type="NCBI Taxonomy" id="1852022"/>
    <lineage>
        <taxon>Bacteria</taxon>
        <taxon>Pseudomonadati</taxon>
        <taxon>Pseudomonadota</taxon>
        <taxon>Alphaproteobacteria</taxon>
        <taxon>Hyphomicrobiales</taxon>
        <taxon>Ahrensiaceae</taxon>
        <taxon>Roseitalea</taxon>
    </lineage>
</organism>
<evidence type="ECO:0000313" key="2">
    <source>
        <dbReference type="EMBL" id="QBK31601.1"/>
    </source>
</evidence>
<evidence type="ECO:0000259" key="1">
    <source>
        <dbReference type="Pfam" id="PF01882"/>
    </source>
</evidence>
<dbReference type="InterPro" id="IPR002881">
    <property type="entry name" value="DUF58"/>
</dbReference>
<accession>A0A4P6V2I5</accession>
<protein>
    <submittedName>
        <fullName evidence="2">DUF58 domain-containing protein</fullName>
    </submittedName>
</protein>
<dbReference type="KEGG" id="rpod:E0E05_13895"/>